<accession>A0A165X2G4</accession>
<dbReference type="EMBL" id="KV417730">
    <property type="protein sequence ID" value="KZP08135.1"/>
    <property type="molecule type" value="Genomic_DNA"/>
</dbReference>
<dbReference type="STRING" id="436010.A0A165X2G4"/>
<dbReference type="Proteomes" id="UP000076532">
    <property type="component" value="Unassembled WGS sequence"/>
</dbReference>
<evidence type="ECO:0000313" key="2">
    <source>
        <dbReference type="EMBL" id="KZP08135.1"/>
    </source>
</evidence>
<evidence type="ECO:0000313" key="3">
    <source>
        <dbReference type="Proteomes" id="UP000076532"/>
    </source>
</evidence>
<evidence type="ECO:0000256" key="1">
    <source>
        <dbReference type="SAM" id="MobiDB-lite"/>
    </source>
</evidence>
<sequence length="719" mass="79430">MKEKGVYTNGARALARSLVINGVPVSKVNDIIHITGKTLGVGVTGDMSSQTVSRTILEGLVAANVQTVHEVIHAKAHCVAGDGTTHKHQNYEAKMIYLEAPTYDPSRPATQVVHRTLGVTAAFDHKSSTQLFGWKSVVNDMFKIFNGCPTLVGEEPSSEPADPDIFPVKAAGAMSDHAADQKDLFGVKWSDWQTEADRRLRGKRIVLGMDPMELLAVITEDDQQSLAHARIISHIGNNEYDTLTAEDKRTINLFIHMGCCMHKEMNSGKGGNLFMMKSWDEAGLPGPIKLMNRDNAAAAGIDGMSRAKQRALEVSGAGGVKATSLAGAILNHKDDKKGQHDSLQVFLFNIRYGSHGLAATELITRLDIYKEFLEQVRDKKGSGSFNHMEQNLYKALNDIPTLTELAVLSLYSQTISIPYMIHVRGDPNMSALDLGPMHDKVKAHCQAIINNPDLILAADASHESATLFGEAWDKPDAFYTVHQMKNLLPHLRDALKSFFTGALCTWERFTPEFAADGIVATCTAAERARAWMPTTNDPCEGLLGEFRIWNGRAPNGSLDQFNGRNLFKKNGTQAFMDQCFDTRHHEYTRGLARAFEGDQREKNRRLEQGGQDTEQAAGNKARRAALKTKKTNAQAALDAQLLLLEVELDPDNIEKLAGGNARLDLQLEWHRRFDDQVPLKSHLSNKAKKKEALRAALAAVEEEEDDQGDQDDDDELYHE</sequence>
<reference evidence="2 3" key="1">
    <citation type="journal article" date="2016" name="Mol. Biol. Evol.">
        <title>Comparative Genomics of Early-Diverging Mushroom-Forming Fungi Provides Insights into the Origins of Lignocellulose Decay Capabilities.</title>
        <authorList>
            <person name="Nagy L.G."/>
            <person name="Riley R."/>
            <person name="Tritt A."/>
            <person name="Adam C."/>
            <person name="Daum C."/>
            <person name="Floudas D."/>
            <person name="Sun H."/>
            <person name="Yadav J.S."/>
            <person name="Pangilinan J."/>
            <person name="Larsson K.H."/>
            <person name="Matsuura K."/>
            <person name="Barry K."/>
            <person name="Labutti K."/>
            <person name="Kuo R."/>
            <person name="Ohm R.A."/>
            <person name="Bhattacharya S.S."/>
            <person name="Shirouzu T."/>
            <person name="Yoshinaga Y."/>
            <person name="Martin F.M."/>
            <person name="Grigoriev I.V."/>
            <person name="Hibbett D.S."/>
        </authorList>
    </citation>
    <scope>NUCLEOTIDE SEQUENCE [LARGE SCALE GENOMIC DNA]</scope>
    <source>
        <strain evidence="2 3">CBS 109695</strain>
    </source>
</reference>
<gene>
    <name evidence="2" type="ORF">FIBSPDRAFT_914339</name>
</gene>
<feature type="region of interest" description="Disordered" evidence="1">
    <location>
        <begin position="697"/>
        <end position="719"/>
    </location>
</feature>
<dbReference type="OrthoDB" id="3246627at2759"/>
<organism evidence="2 3">
    <name type="scientific">Athelia psychrophila</name>
    <dbReference type="NCBI Taxonomy" id="1759441"/>
    <lineage>
        <taxon>Eukaryota</taxon>
        <taxon>Fungi</taxon>
        <taxon>Dikarya</taxon>
        <taxon>Basidiomycota</taxon>
        <taxon>Agaricomycotina</taxon>
        <taxon>Agaricomycetes</taxon>
        <taxon>Agaricomycetidae</taxon>
        <taxon>Atheliales</taxon>
        <taxon>Atheliaceae</taxon>
        <taxon>Athelia</taxon>
    </lineage>
</organism>
<feature type="compositionally biased region" description="Acidic residues" evidence="1">
    <location>
        <begin position="700"/>
        <end position="719"/>
    </location>
</feature>
<protein>
    <submittedName>
        <fullName evidence="2">Uncharacterized protein</fullName>
    </submittedName>
</protein>
<proteinExistence type="predicted"/>
<name>A0A165X2G4_9AGAM</name>
<keyword evidence="3" id="KW-1185">Reference proteome</keyword>
<dbReference type="AlphaFoldDB" id="A0A165X2G4"/>
<feature type="region of interest" description="Disordered" evidence="1">
    <location>
        <begin position="599"/>
        <end position="618"/>
    </location>
</feature>